<dbReference type="SUPFAM" id="SSF48452">
    <property type="entry name" value="TPR-like"/>
    <property type="match status" value="2"/>
</dbReference>
<dbReference type="InterPro" id="IPR011990">
    <property type="entry name" value="TPR-like_helical_dom_sf"/>
</dbReference>
<evidence type="ECO:0008006" key="5">
    <source>
        <dbReference type="Google" id="ProtNLM"/>
    </source>
</evidence>
<keyword evidence="1" id="KW-0802">TPR repeat</keyword>
<gene>
    <name evidence="3" type="ORF">TIFTF001_024285</name>
</gene>
<dbReference type="SMART" id="SM00386">
    <property type="entry name" value="HAT"/>
    <property type="match status" value="8"/>
</dbReference>
<dbReference type="EMBL" id="BTGU01000055">
    <property type="protein sequence ID" value="GMN55169.1"/>
    <property type="molecule type" value="Genomic_DNA"/>
</dbReference>
<dbReference type="InterPro" id="IPR044624">
    <property type="entry name" value="Mbb1-like"/>
</dbReference>
<sequence>MQRLYLRSSPSSSSPSSPSNPNPNFSLFFSSQNLTNFPPLLPFAPRCSSSSAAAVAAASPKDRRPPLSPPPSLSRDVSPEERLPVVRRPAMDVSSADDDRSNSAAVIDAGLAEFAKKMPMFEPGERVVGSQEKPPLAVNLDLALYKAKILARKFRFQEAEDILKKCIIYWPEDGRAYVLLGKTLSKQSKNSEARAVYEEGCQATQGENPYIWQCWAVLENKLGNVRRARELFDAATVADKRHIAAWHGWAVLELKLGNMRKARNLLAKALKFCGGNEYVYQTLALLEAKANRFEQARYLFRQATKCNPRSCASWLAWAQMEKQEENNHAARRLFEKAIQASPKNRFAWHVWGVFEANVGNVDKGMKLLKIGHALNPRDPVLLQSLALLEYKHSTANLARVLFRRASELDPSHQPVWMAWGWMEWKEGNIATARELYQKTLSIDSTSETAARCLQAWGVLEQRIGNLSAARRLFRSSLNINSQSYITWMTWAAFEEDQGNAVRAEEIRNLYYQQRTEVVDDASWVMGFLDIIDPAIDRVKRLLKMDQNPSQDFLRRMAAVDDICDDIEASVGPSSNGSDKEGESGFDLDAFISERLSLDLSKLDLFLETTRTYSPKKSRGKFSKILS</sequence>
<dbReference type="GO" id="GO:0003727">
    <property type="term" value="F:single-stranded RNA binding"/>
    <property type="evidence" value="ECO:0007669"/>
    <property type="project" value="TreeGrafter"/>
</dbReference>
<evidence type="ECO:0000313" key="3">
    <source>
        <dbReference type="EMBL" id="GMN55169.1"/>
    </source>
</evidence>
<dbReference type="InterPro" id="IPR003107">
    <property type="entry name" value="HAT"/>
</dbReference>
<dbReference type="FunFam" id="1.25.40.10:FF:001624">
    <property type="entry name" value="PsbB mRNA maturation factor Mbb1"/>
    <property type="match status" value="1"/>
</dbReference>
<dbReference type="Gene3D" id="1.25.40.10">
    <property type="entry name" value="Tetratricopeptide repeat domain"/>
    <property type="match status" value="2"/>
</dbReference>
<dbReference type="FunFam" id="1.25.40.10:FF:001264">
    <property type="entry name" value="High chlorophyll fluorescent 107"/>
    <property type="match status" value="1"/>
</dbReference>
<dbReference type="GO" id="GO:0006397">
    <property type="term" value="P:mRNA processing"/>
    <property type="evidence" value="ECO:0007669"/>
    <property type="project" value="InterPro"/>
</dbReference>
<dbReference type="PANTHER" id="PTHR44917">
    <property type="entry name" value="PROTEIN HIGH CHLOROPHYLL FLUORESCENT 107"/>
    <property type="match status" value="1"/>
</dbReference>
<dbReference type="Pfam" id="PF13432">
    <property type="entry name" value="TPR_16"/>
    <property type="match status" value="1"/>
</dbReference>
<comment type="caution">
    <text evidence="3">The sequence shown here is derived from an EMBL/GenBank/DDBJ whole genome shotgun (WGS) entry which is preliminary data.</text>
</comment>
<dbReference type="GO" id="GO:0006417">
    <property type="term" value="P:regulation of translation"/>
    <property type="evidence" value="ECO:0007669"/>
    <property type="project" value="TreeGrafter"/>
</dbReference>
<dbReference type="InterPro" id="IPR019734">
    <property type="entry name" value="TPR_rpt"/>
</dbReference>
<organism evidence="3 4">
    <name type="scientific">Ficus carica</name>
    <name type="common">Common fig</name>
    <dbReference type="NCBI Taxonomy" id="3494"/>
    <lineage>
        <taxon>Eukaryota</taxon>
        <taxon>Viridiplantae</taxon>
        <taxon>Streptophyta</taxon>
        <taxon>Embryophyta</taxon>
        <taxon>Tracheophyta</taxon>
        <taxon>Spermatophyta</taxon>
        <taxon>Magnoliopsida</taxon>
        <taxon>eudicotyledons</taxon>
        <taxon>Gunneridae</taxon>
        <taxon>Pentapetalae</taxon>
        <taxon>rosids</taxon>
        <taxon>fabids</taxon>
        <taxon>Rosales</taxon>
        <taxon>Moraceae</taxon>
        <taxon>Ficeae</taxon>
        <taxon>Ficus</taxon>
    </lineage>
</organism>
<evidence type="ECO:0000256" key="1">
    <source>
        <dbReference type="PROSITE-ProRule" id="PRU00339"/>
    </source>
</evidence>
<protein>
    <recommendedName>
        <fullName evidence="5">Protein high chlorophyll fluorescent 107</fullName>
    </recommendedName>
</protein>
<dbReference type="AlphaFoldDB" id="A0AA88AGD1"/>
<dbReference type="Proteomes" id="UP001187192">
    <property type="component" value="Unassembled WGS sequence"/>
</dbReference>
<feature type="region of interest" description="Disordered" evidence="2">
    <location>
        <begin position="1"/>
        <end position="28"/>
    </location>
</feature>
<reference evidence="3" key="1">
    <citation type="submission" date="2023-07" db="EMBL/GenBank/DDBJ databases">
        <title>draft genome sequence of fig (Ficus carica).</title>
        <authorList>
            <person name="Takahashi T."/>
            <person name="Nishimura K."/>
        </authorList>
    </citation>
    <scope>NUCLEOTIDE SEQUENCE</scope>
</reference>
<feature type="region of interest" description="Disordered" evidence="2">
    <location>
        <begin position="54"/>
        <end position="101"/>
    </location>
</feature>
<feature type="compositionally biased region" description="Low complexity" evidence="2">
    <location>
        <begin position="8"/>
        <end position="28"/>
    </location>
</feature>
<name>A0AA88AGD1_FICCA</name>
<dbReference type="GO" id="GO:0003729">
    <property type="term" value="F:mRNA binding"/>
    <property type="evidence" value="ECO:0007669"/>
    <property type="project" value="InterPro"/>
</dbReference>
<keyword evidence="4" id="KW-1185">Reference proteome</keyword>
<dbReference type="GO" id="GO:0009507">
    <property type="term" value="C:chloroplast"/>
    <property type="evidence" value="ECO:0007669"/>
    <property type="project" value="TreeGrafter"/>
</dbReference>
<evidence type="ECO:0000313" key="4">
    <source>
        <dbReference type="Proteomes" id="UP001187192"/>
    </source>
</evidence>
<evidence type="ECO:0000256" key="2">
    <source>
        <dbReference type="SAM" id="MobiDB-lite"/>
    </source>
</evidence>
<accession>A0AA88AGD1</accession>
<proteinExistence type="predicted"/>
<dbReference type="PANTHER" id="PTHR44917:SF1">
    <property type="entry name" value="PROTEIN HIGH CHLOROPHYLL FLUORESCENT 107"/>
    <property type="match status" value="1"/>
</dbReference>
<feature type="repeat" description="TPR" evidence="1">
    <location>
        <begin position="277"/>
        <end position="310"/>
    </location>
</feature>
<dbReference type="SMART" id="SM00028">
    <property type="entry name" value="TPR"/>
    <property type="match status" value="9"/>
</dbReference>
<dbReference type="PROSITE" id="PS50005">
    <property type="entry name" value="TPR"/>
    <property type="match status" value="1"/>
</dbReference>